<dbReference type="InterPro" id="IPR011990">
    <property type="entry name" value="TPR-like_helical_dom_sf"/>
</dbReference>
<name>A0A7K0EV45_9BACT</name>
<evidence type="ECO:0000256" key="3">
    <source>
        <dbReference type="PROSITE-ProRule" id="PRU00023"/>
    </source>
</evidence>
<dbReference type="InterPro" id="IPR036770">
    <property type="entry name" value="Ankyrin_rpt-contain_sf"/>
</dbReference>
<feature type="signal peptide" evidence="4">
    <location>
        <begin position="1"/>
        <end position="29"/>
    </location>
</feature>
<keyword evidence="7" id="KW-1185">Reference proteome</keyword>
<accession>A0A7K0EV45</accession>
<keyword evidence="2" id="KW-0802">TPR repeat</keyword>
<evidence type="ECO:0000256" key="2">
    <source>
        <dbReference type="ARBA" id="ARBA00022803"/>
    </source>
</evidence>
<evidence type="ECO:0000313" key="7">
    <source>
        <dbReference type="Proteomes" id="UP000441754"/>
    </source>
</evidence>
<dbReference type="Pfam" id="PF12770">
    <property type="entry name" value="CHAT"/>
    <property type="match status" value="1"/>
</dbReference>
<dbReference type="Proteomes" id="UP000441754">
    <property type="component" value="Unassembled WGS sequence"/>
</dbReference>
<comment type="caution">
    <text evidence="6">The sequence shown here is derived from an EMBL/GenBank/DDBJ whole genome shotgun (WGS) entry which is preliminary data.</text>
</comment>
<dbReference type="SMART" id="SM00028">
    <property type="entry name" value="TPR"/>
    <property type="match status" value="7"/>
</dbReference>
<keyword evidence="1" id="KW-0677">Repeat</keyword>
<dbReference type="Pfam" id="PF12796">
    <property type="entry name" value="Ank_2"/>
    <property type="match status" value="1"/>
</dbReference>
<dbReference type="SMART" id="SM00248">
    <property type="entry name" value="ANK"/>
    <property type="match status" value="3"/>
</dbReference>
<dbReference type="InterPro" id="IPR024983">
    <property type="entry name" value="CHAT_dom"/>
</dbReference>
<dbReference type="Pfam" id="PF13637">
    <property type="entry name" value="Ank_4"/>
    <property type="match status" value="1"/>
</dbReference>
<organism evidence="6 7">
    <name type="scientific">Larkinella terrae</name>
    <dbReference type="NCBI Taxonomy" id="2025311"/>
    <lineage>
        <taxon>Bacteria</taxon>
        <taxon>Pseudomonadati</taxon>
        <taxon>Bacteroidota</taxon>
        <taxon>Cytophagia</taxon>
        <taxon>Cytophagales</taxon>
        <taxon>Spirosomataceae</taxon>
        <taxon>Larkinella</taxon>
    </lineage>
</organism>
<reference evidence="6 7" key="1">
    <citation type="journal article" date="2018" name="Antonie Van Leeuwenhoek">
        <title>Larkinella terrae sp. nov., isolated from soil on Jeju Island, South Korea.</title>
        <authorList>
            <person name="Ten L.N."/>
            <person name="Jeon J."/>
            <person name="Park S.J."/>
            <person name="Park S."/>
            <person name="Lee S.Y."/>
            <person name="Kim M.K."/>
            <person name="Jung H.Y."/>
        </authorList>
    </citation>
    <scope>NUCLEOTIDE SEQUENCE [LARGE SCALE GENOMIC DNA]</scope>
    <source>
        <strain evidence="6 7">KCTC 52001</strain>
    </source>
</reference>
<dbReference type="EMBL" id="WJXZ01000014">
    <property type="protein sequence ID" value="MRS65308.1"/>
    <property type="molecule type" value="Genomic_DNA"/>
</dbReference>
<dbReference type="SUPFAM" id="SSF48403">
    <property type="entry name" value="Ankyrin repeat"/>
    <property type="match status" value="1"/>
</dbReference>
<feature type="repeat" description="ANK" evidence="3">
    <location>
        <begin position="63"/>
        <end position="95"/>
    </location>
</feature>
<evidence type="ECO:0000259" key="5">
    <source>
        <dbReference type="Pfam" id="PF12770"/>
    </source>
</evidence>
<keyword evidence="4" id="KW-0732">Signal</keyword>
<protein>
    <submittedName>
        <fullName evidence="6">CHAT domain-containing protein</fullName>
    </submittedName>
</protein>
<keyword evidence="3" id="KW-0040">ANK repeat</keyword>
<dbReference type="Gene3D" id="1.25.40.10">
    <property type="entry name" value="Tetratricopeptide repeat domain"/>
    <property type="match status" value="2"/>
</dbReference>
<dbReference type="Pfam" id="PF13424">
    <property type="entry name" value="TPR_12"/>
    <property type="match status" value="3"/>
</dbReference>
<dbReference type="SUPFAM" id="SSF48452">
    <property type="entry name" value="TPR-like"/>
    <property type="match status" value="2"/>
</dbReference>
<dbReference type="OrthoDB" id="9771112at2"/>
<evidence type="ECO:0000256" key="1">
    <source>
        <dbReference type="ARBA" id="ARBA00022737"/>
    </source>
</evidence>
<dbReference type="PROSITE" id="PS50088">
    <property type="entry name" value="ANK_REPEAT"/>
    <property type="match status" value="2"/>
</dbReference>
<proteinExistence type="predicted"/>
<feature type="chain" id="PRO_5029770828" evidence="4">
    <location>
        <begin position="30"/>
        <end position="1102"/>
    </location>
</feature>
<dbReference type="Gene3D" id="1.25.40.20">
    <property type="entry name" value="Ankyrin repeat-containing domain"/>
    <property type="match status" value="1"/>
</dbReference>
<dbReference type="AlphaFoldDB" id="A0A7K0EV45"/>
<dbReference type="Pfam" id="PF13374">
    <property type="entry name" value="TPR_10"/>
    <property type="match status" value="1"/>
</dbReference>
<dbReference type="InterPro" id="IPR002110">
    <property type="entry name" value="Ankyrin_rpt"/>
</dbReference>
<dbReference type="PROSITE" id="PS50297">
    <property type="entry name" value="ANK_REP_REGION"/>
    <property type="match status" value="2"/>
</dbReference>
<dbReference type="PANTHER" id="PTHR45641:SF19">
    <property type="entry name" value="NEPHROCYSTIN-3"/>
    <property type="match status" value="1"/>
</dbReference>
<feature type="repeat" description="ANK" evidence="3">
    <location>
        <begin position="144"/>
        <end position="176"/>
    </location>
</feature>
<evidence type="ECO:0000256" key="4">
    <source>
        <dbReference type="SAM" id="SignalP"/>
    </source>
</evidence>
<dbReference type="PANTHER" id="PTHR45641">
    <property type="entry name" value="TETRATRICOPEPTIDE REPEAT PROTEIN (AFU_ORTHOLOGUE AFUA_6G03870)"/>
    <property type="match status" value="1"/>
</dbReference>
<evidence type="ECO:0000313" key="6">
    <source>
        <dbReference type="EMBL" id="MRS65308.1"/>
    </source>
</evidence>
<dbReference type="InterPro" id="IPR019734">
    <property type="entry name" value="TPR_rpt"/>
</dbReference>
<gene>
    <name evidence="6" type="ORF">GJJ30_28685</name>
</gene>
<feature type="domain" description="CHAT" evidence="5">
    <location>
        <begin position="768"/>
        <end position="1101"/>
    </location>
</feature>
<sequence length="1102" mass="122373">MKFPFRMPIHSLSVRFCFLFLFIPALAQAQIDPKLLTALRQNSLAGVQAALKTGVNPNATDSLGATPLMWACFHADTSVVKLLLRNGAKTECRGIISTENSSDYSSLTGLAAGRNKLPLLRYLVDTLKLAINETGYSPATLKKANWTPAEWAAANGHLDVLRYLTERGADLRVGQGNAMVLALLQDQPAILRFLLEHGVGIDNENPALGQLWQGYFLHLSSAIMFFKERGQDRPVVLATEQMRTIFGKYVGKQNIIYAGLVKSVALSYYNVGEYERALPPFLEARDVLKQVLGESHPDYAYTLNNLGGLYTELGQDEKALPLLLQSISIYVAAPDKNLQDYASSLNNLAAFYQYKGQYEQALPLLLESSEIIKRALGDNHPDYAHSLNNLAETYRCMGQYDKALSLFLQAKTILAVAPVTYQRDYAALLSNLAILYWNKNQNDQALPLLLQASDIWKKVLGENHPNFAVSRNNLALFYMAMGEYEQSLPLFLEAQAIVKQMLGNAHPVYATLLINLAELYDAIGQFEQAAAFYLEARQQYRGQLLSQIGVMNETAIGQFQQKADYKNVVYSLSQTTSSQTLAGQHYNDALLGSGVGLLAGQQLNRLVARTTDTTARRIAIQLRDAKQYLIRLQSLPASQIRRIDSLRNRVAGLEEQLVLALPEYAKSFNSLRLEWPQIRQALKPDEAAIEFVSFRYFHKRWTDSTFYLALVLRPGFVQPKIVFLGEQRQFDQLLAAGTASPTQINSLYRGGVVESGPGAVQVTRGLDLSRLIWQPLDSLLQGVKTVFVSPSGRLHQIALGALPNPADSSQCIADRFQIRQVGSTRIVALRNAKTEQPLVKKTLKTSLYGGISYDADSLGLIRQIKQKEVQHQLALREATRSGTWDYLPGTQAEVENLRRILPPGQTTVLTRETATEGSLKALAGRSPKILHVATHGFFFPDLSAPKTDQFAFISDGPNRFQFAENPLLRSGLVMAGANYVWKGGTPIDGIDDGILTAYELSNLDLSNTELVVLSACETGLGQVKGSEGVYGLQRAVKMAGARYLLMSLWRVADRETAEYMTLFYRRLLKKGSVPAAYAYAQNHMRARYPKEPFKWAAFVLVE</sequence>